<dbReference type="PANTHER" id="PTHR30580:SF0">
    <property type="entry name" value="PRIMOSOMAL PROTEIN N"/>
    <property type="match status" value="1"/>
</dbReference>
<feature type="binding site" evidence="12">
    <location>
        <position position="452"/>
    </location>
    <ligand>
        <name>Zn(2+)</name>
        <dbReference type="ChEBI" id="CHEBI:29105"/>
        <label>2</label>
    </ligand>
</feature>
<dbReference type="Gene3D" id="3.40.1440.60">
    <property type="entry name" value="PriA, 3(prime) DNA-binding domain"/>
    <property type="match status" value="1"/>
</dbReference>
<dbReference type="InterPro" id="IPR027417">
    <property type="entry name" value="P-loop_NTPase"/>
</dbReference>
<feature type="binding site" evidence="12">
    <location>
        <position position="480"/>
    </location>
    <ligand>
        <name>Zn(2+)</name>
        <dbReference type="ChEBI" id="CHEBI:29105"/>
        <label>1</label>
    </ligand>
</feature>
<dbReference type="InterPro" id="IPR014001">
    <property type="entry name" value="Helicase_ATP-bd"/>
</dbReference>
<evidence type="ECO:0000256" key="10">
    <source>
        <dbReference type="ARBA" id="ARBA00023235"/>
    </source>
</evidence>
<dbReference type="CDD" id="cd17929">
    <property type="entry name" value="DEXHc_priA"/>
    <property type="match status" value="1"/>
</dbReference>
<dbReference type="InterPro" id="IPR041222">
    <property type="entry name" value="PriA_3primeBD"/>
</dbReference>
<keyword evidence="10 12" id="KW-0413">Isomerase</keyword>
<feature type="region of interest" description="Disordered" evidence="13">
    <location>
        <begin position="164"/>
        <end position="183"/>
    </location>
</feature>
<evidence type="ECO:0000256" key="5">
    <source>
        <dbReference type="ARBA" id="ARBA00022801"/>
    </source>
</evidence>
<feature type="binding site" evidence="12">
    <location>
        <position position="483"/>
    </location>
    <ligand>
        <name>Zn(2+)</name>
        <dbReference type="ChEBI" id="CHEBI:29105"/>
        <label>1</label>
    </ligand>
</feature>
<feature type="binding site" evidence="12">
    <location>
        <position position="449"/>
    </location>
    <ligand>
        <name>Zn(2+)</name>
        <dbReference type="ChEBI" id="CHEBI:29105"/>
        <label>2</label>
    </ligand>
</feature>
<dbReference type="GO" id="GO:0016887">
    <property type="term" value="F:ATP hydrolysis activity"/>
    <property type="evidence" value="ECO:0007669"/>
    <property type="project" value="RHEA"/>
</dbReference>
<dbReference type="GO" id="GO:0043138">
    <property type="term" value="F:3'-5' DNA helicase activity"/>
    <property type="evidence" value="ECO:0007669"/>
    <property type="project" value="UniProtKB-EC"/>
</dbReference>
<dbReference type="AlphaFoldDB" id="A0A2W5YZU6"/>
<dbReference type="PANTHER" id="PTHR30580">
    <property type="entry name" value="PRIMOSOMAL PROTEIN N"/>
    <property type="match status" value="1"/>
</dbReference>
<dbReference type="CDD" id="cd18804">
    <property type="entry name" value="SF2_C_priA"/>
    <property type="match status" value="1"/>
</dbReference>
<sequence>MRPSPARVDSSHLHRSVTWKGRACRRRLSQPLGCQTSRVTAHRIEATTAAPAVATGPAHVAVTPDTGAILPKDTYTYAVPDHLVSLAVPGARVMVPFGSREVLGYVVGVDVALAGVEVRQVADVLDEPPILGAPALQLARWIAARYCAPLGEVIRAMLPKGVRSARPGGRKRGPRTTSAAVEATRAHDGAVAEAALPLTSAQQAAAAPLLEAVAARSHRRVLLHGVTGAGKTEVYLVAIAAALAAGRQAIVMVPEIALTPQTIRRFAARFPGRVAVLHSALTESERAREWRRLRDGELDVVVGSRSAVFAPLPRLGIIVIDEEDASAYKQDRIPRYHAVDVALERGRLEDVPVVLGSATPRVETYYAAHTGGFELVRLDERISGRPLPPIEVVDLREELHAGNRSPLSLDLERALRECHDGGGQSILFLNRRGTATVVVCRNCGEAVTCDSCSVSLVYHADRRRCDCHYCGASRPLPDICPSCGSTAIRGLGMGTERLEVEVHERFPTLRLLRMDRDTTASRDAYFTIYDRFANHEADCLIGTQMVAKGWDLGNVRLVGIVNADVSLHFPDYRSGETTFSLLTQVAGRAGRGDEPARVILQTYSPQHYAVRHAVTHNYLSFAREEIRVRRALRFPPYTRLVVCTVNHREDARAEIEARRAFAEVSDKLGAGSGLDVLGPTPAFLHRLRGEYRWQITVRGEAIERAFPHLPHGRGWSIDVDPGP</sequence>
<dbReference type="GO" id="GO:0006310">
    <property type="term" value="P:DNA recombination"/>
    <property type="evidence" value="ECO:0007669"/>
    <property type="project" value="InterPro"/>
</dbReference>
<keyword evidence="3 12" id="KW-0479">Metal-binding</keyword>
<name>A0A2W5YZU6_9BACT</name>
<evidence type="ECO:0000313" key="16">
    <source>
        <dbReference type="Proteomes" id="UP000248724"/>
    </source>
</evidence>
<dbReference type="EC" id="5.6.2.4" evidence="12"/>
<evidence type="ECO:0000256" key="7">
    <source>
        <dbReference type="ARBA" id="ARBA00022833"/>
    </source>
</evidence>
<dbReference type="Pfam" id="PF00271">
    <property type="entry name" value="Helicase_C"/>
    <property type="match status" value="1"/>
</dbReference>
<dbReference type="InterPro" id="IPR040498">
    <property type="entry name" value="PriA_CRR"/>
</dbReference>
<evidence type="ECO:0000256" key="4">
    <source>
        <dbReference type="ARBA" id="ARBA00022741"/>
    </source>
</evidence>
<comment type="cofactor">
    <cofactor evidence="12">
        <name>Zn(2+)</name>
        <dbReference type="ChEBI" id="CHEBI:29105"/>
    </cofactor>
    <text evidence="12">Binds 2 zinc ions per subunit.</text>
</comment>
<evidence type="ECO:0000313" key="15">
    <source>
        <dbReference type="EMBL" id="PZR78503.1"/>
    </source>
</evidence>
<keyword evidence="9 12" id="KW-0238">DNA-binding</keyword>
<dbReference type="HAMAP" id="MF_00983">
    <property type="entry name" value="PriA"/>
    <property type="match status" value="1"/>
</dbReference>
<dbReference type="Gene3D" id="3.40.50.300">
    <property type="entry name" value="P-loop containing nucleotide triphosphate hydrolases"/>
    <property type="match status" value="2"/>
</dbReference>
<feature type="binding site" evidence="12">
    <location>
        <position position="443"/>
    </location>
    <ligand>
        <name>Zn(2+)</name>
        <dbReference type="ChEBI" id="CHEBI:29105"/>
        <label>1</label>
    </ligand>
</feature>
<comment type="caution">
    <text evidence="15">The sequence shown here is derived from an EMBL/GenBank/DDBJ whole genome shotgun (WGS) entry which is preliminary data.</text>
</comment>
<dbReference type="GO" id="GO:0003677">
    <property type="term" value="F:DNA binding"/>
    <property type="evidence" value="ECO:0007669"/>
    <property type="project" value="UniProtKB-UniRule"/>
</dbReference>
<dbReference type="InterPro" id="IPR001650">
    <property type="entry name" value="Helicase_C-like"/>
</dbReference>
<dbReference type="GO" id="GO:0006270">
    <property type="term" value="P:DNA replication initiation"/>
    <property type="evidence" value="ECO:0007669"/>
    <property type="project" value="TreeGrafter"/>
</dbReference>
<evidence type="ECO:0000256" key="1">
    <source>
        <dbReference type="ARBA" id="ARBA00022515"/>
    </source>
</evidence>
<dbReference type="Proteomes" id="UP000248724">
    <property type="component" value="Unassembled WGS sequence"/>
</dbReference>
<dbReference type="EMBL" id="QHBU01000256">
    <property type="protein sequence ID" value="PZR78503.1"/>
    <property type="molecule type" value="Genomic_DNA"/>
</dbReference>
<dbReference type="Pfam" id="PF17764">
    <property type="entry name" value="PriA_3primeBD"/>
    <property type="match status" value="1"/>
</dbReference>
<keyword evidence="5 12" id="KW-0378">Hydrolase</keyword>
<evidence type="ECO:0000256" key="8">
    <source>
        <dbReference type="ARBA" id="ARBA00022840"/>
    </source>
</evidence>
<dbReference type="Pfam" id="PF18319">
    <property type="entry name" value="Zn_ribbon_PriA"/>
    <property type="match status" value="1"/>
</dbReference>
<dbReference type="FunFam" id="3.40.50.300:FF:000489">
    <property type="entry name" value="Primosome assembly protein PriA"/>
    <property type="match status" value="1"/>
</dbReference>
<evidence type="ECO:0000256" key="9">
    <source>
        <dbReference type="ARBA" id="ARBA00023125"/>
    </source>
</evidence>
<dbReference type="GO" id="GO:1990077">
    <property type="term" value="C:primosome complex"/>
    <property type="evidence" value="ECO:0007669"/>
    <property type="project" value="UniProtKB-UniRule"/>
</dbReference>
<dbReference type="SUPFAM" id="SSF52540">
    <property type="entry name" value="P-loop containing nucleoside triphosphate hydrolases"/>
    <property type="match status" value="2"/>
</dbReference>
<feature type="domain" description="Helicase ATP-binding" evidence="14">
    <location>
        <begin position="212"/>
        <end position="378"/>
    </location>
</feature>
<comment type="function">
    <text evidence="12">Initiates the restart of stalled replication forks, which reloads the replicative helicase on sites other than the origin of replication. Recognizes and binds to abandoned replication forks and remodels them to uncover a helicase loading site. Promotes assembly of the primosome at these replication forks.</text>
</comment>
<reference evidence="15 16" key="1">
    <citation type="journal article" date="2017" name="Nature">
        <title>Atmospheric trace gases support primary production in Antarctic desert surface soil.</title>
        <authorList>
            <person name="Ji M."/>
            <person name="Greening C."/>
            <person name="Vanwonterghem I."/>
            <person name="Carere C.R."/>
            <person name="Bay S.K."/>
            <person name="Steen J.A."/>
            <person name="Montgomery K."/>
            <person name="Lines T."/>
            <person name="Beardall J."/>
            <person name="van Dorst J."/>
            <person name="Snape I."/>
            <person name="Stott M.B."/>
            <person name="Hugenholtz P."/>
            <person name="Ferrari B.C."/>
        </authorList>
    </citation>
    <scope>NUCLEOTIDE SEQUENCE [LARGE SCALE GENOMIC DNA]</scope>
    <source>
        <strain evidence="15">RRmetagenome_bin12</strain>
    </source>
</reference>
<proteinExistence type="inferred from homology"/>
<keyword evidence="8 12" id="KW-0067">ATP-binding</keyword>
<feature type="binding site" evidence="12">
    <location>
        <position position="467"/>
    </location>
    <ligand>
        <name>Zn(2+)</name>
        <dbReference type="ChEBI" id="CHEBI:29105"/>
        <label>2</label>
    </ligand>
</feature>
<dbReference type="NCBIfam" id="TIGR00595">
    <property type="entry name" value="priA"/>
    <property type="match status" value="1"/>
</dbReference>
<protein>
    <recommendedName>
        <fullName evidence="12">Replication restart protein PriA</fullName>
    </recommendedName>
    <alternativeName>
        <fullName evidence="12">ATP-dependent DNA helicase PriA</fullName>
        <ecNumber evidence="12">5.6.2.4</ecNumber>
    </alternativeName>
    <alternativeName>
        <fullName evidence="12">DNA 3'-5' helicase PriA</fullName>
    </alternativeName>
</protein>
<feature type="binding site" evidence="12">
    <location>
        <position position="440"/>
    </location>
    <ligand>
        <name>Zn(2+)</name>
        <dbReference type="ChEBI" id="CHEBI:29105"/>
        <label>1</label>
    </ligand>
</feature>
<keyword evidence="6 12" id="KW-0347">Helicase</keyword>
<evidence type="ECO:0000259" key="14">
    <source>
        <dbReference type="PROSITE" id="PS51192"/>
    </source>
</evidence>
<evidence type="ECO:0000256" key="2">
    <source>
        <dbReference type="ARBA" id="ARBA00022705"/>
    </source>
</evidence>
<accession>A0A2W5YZU6</accession>
<dbReference type="GO" id="GO:0008270">
    <property type="term" value="F:zinc ion binding"/>
    <property type="evidence" value="ECO:0007669"/>
    <property type="project" value="UniProtKB-UniRule"/>
</dbReference>
<dbReference type="InterPro" id="IPR011545">
    <property type="entry name" value="DEAD/DEAH_box_helicase_dom"/>
</dbReference>
<comment type="similarity">
    <text evidence="12">Belongs to the helicase family. PriA subfamily.</text>
</comment>
<dbReference type="SMART" id="SM00490">
    <property type="entry name" value="HELICc"/>
    <property type="match status" value="1"/>
</dbReference>
<comment type="catalytic activity">
    <reaction evidence="11 12">
        <text>ATP + H2O = ADP + phosphate + H(+)</text>
        <dbReference type="Rhea" id="RHEA:13065"/>
        <dbReference type="ChEBI" id="CHEBI:15377"/>
        <dbReference type="ChEBI" id="CHEBI:15378"/>
        <dbReference type="ChEBI" id="CHEBI:30616"/>
        <dbReference type="ChEBI" id="CHEBI:43474"/>
        <dbReference type="ChEBI" id="CHEBI:456216"/>
        <dbReference type="EC" id="5.6.2.4"/>
    </reaction>
</comment>
<evidence type="ECO:0000256" key="6">
    <source>
        <dbReference type="ARBA" id="ARBA00022806"/>
    </source>
</evidence>
<keyword evidence="7 12" id="KW-0862">Zinc</keyword>
<evidence type="ECO:0000256" key="11">
    <source>
        <dbReference type="ARBA" id="ARBA00048988"/>
    </source>
</evidence>
<dbReference type="InterPro" id="IPR042115">
    <property type="entry name" value="PriA_3primeBD_sf"/>
</dbReference>
<evidence type="ECO:0000256" key="13">
    <source>
        <dbReference type="SAM" id="MobiDB-lite"/>
    </source>
</evidence>
<dbReference type="GO" id="GO:0006302">
    <property type="term" value="P:double-strand break repair"/>
    <property type="evidence" value="ECO:0007669"/>
    <property type="project" value="InterPro"/>
</dbReference>
<dbReference type="Pfam" id="PF00270">
    <property type="entry name" value="DEAD"/>
    <property type="match status" value="1"/>
</dbReference>
<organism evidence="15 16">
    <name type="scientific">Candidatus Aeolococcus gillhamiae</name>
    <dbReference type="NCBI Taxonomy" id="3127015"/>
    <lineage>
        <taxon>Bacteria</taxon>
        <taxon>Bacillati</taxon>
        <taxon>Candidatus Dormiibacterota</taxon>
        <taxon>Candidatus Dormibacteria</taxon>
        <taxon>Candidatus Aeolococcales</taxon>
        <taxon>Candidatus Aeolococcaceae</taxon>
        <taxon>Candidatus Aeolococcus</taxon>
    </lineage>
</organism>
<comment type="catalytic activity">
    <reaction evidence="12">
        <text>Couples ATP hydrolysis with the unwinding of duplex DNA by translocating in the 3'-5' direction.</text>
        <dbReference type="EC" id="5.6.2.4"/>
    </reaction>
</comment>
<keyword evidence="1 12" id="KW-0639">Primosome</keyword>
<dbReference type="PROSITE" id="PS51192">
    <property type="entry name" value="HELICASE_ATP_BIND_1"/>
    <property type="match status" value="1"/>
</dbReference>
<evidence type="ECO:0000256" key="12">
    <source>
        <dbReference type="HAMAP-Rule" id="MF_00983"/>
    </source>
</evidence>
<dbReference type="GO" id="GO:0006269">
    <property type="term" value="P:DNA replication, synthesis of primer"/>
    <property type="evidence" value="ECO:0007669"/>
    <property type="project" value="UniProtKB-KW"/>
</dbReference>
<gene>
    <name evidence="12 15" type="primary">priA</name>
    <name evidence="15" type="ORF">DLM65_12670</name>
</gene>
<comment type="subunit">
    <text evidence="12">Component of the replication restart primosome.</text>
</comment>
<feature type="binding site" evidence="12">
    <location>
        <position position="470"/>
    </location>
    <ligand>
        <name>Zn(2+)</name>
        <dbReference type="ChEBI" id="CHEBI:29105"/>
        <label>2</label>
    </ligand>
</feature>
<dbReference type="GO" id="GO:0005524">
    <property type="term" value="F:ATP binding"/>
    <property type="evidence" value="ECO:0007669"/>
    <property type="project" value="UniProtKB-UniRule"/>
</dbReference>
<dbReference type="InterPro" id="IPR041236">
    <property type="entry name" value="PriA_C"/>
</dbReference>
<dbReference type="InterPro" id="IPR005259">
    <property type="entry name" value="PriA"/>
</dbReference>
<dbReference type="Pfam" id="PF18074">
    <property type="entry name" value="PriA_C"/>
    <property type="match status" value="1"/>
</dbReference>
<dbReference type="SMART" id="SM00487">
    <property type="entry name" value="DEXDc"/>
    <property type="match status" value="1"/>
</dbReference>
<evidence type="ECO:0000256" key="3">
    <source>
        <dbReference type="ARBA" id="ARBA00022723"/>
    </source>
</evidence>
<keyword evidence="4 12" id="KW-0547">Nucleotide-binding</keyword>
<keyword evidence="2 12" id="KW-0235">DNA replication</keyword>